<dbReference type="RefSeq" id="WP_114485243.1">
    <property type="nucleotide sequence ID" value="NZ_CBCSHM010000001.1"/>
</dbReference>
<sequence length="2707" mass="299850">MSNRIFGPEMGAEQPDTRLSAAPATNHSPASGGELSPLDFKQSLRAALSYHPILSQVQIVDRPGDLPPAVQRHILANGLAPDRVRGAYADTGLYLVAGNIPDVATGIRAALHEAVGHQGLRAILLDDFEPQMLNLHKTFPRDHNAWETTAQRYGYLDTGTDAGRVAFAEELCAYLAEQDETVSEWDMMQAEIRQAIREHFPELPMTELDVRALVQRSRESLILRHGNPEAIADVQARQARRTKVASNLMDYKQRIGKGLPDPLSLALYRGGSQVVDDDGIPCRLYHGAGSDVGHIDGTFWGSPDPAHANDYAAMRSDLGAAASVVPYYADIRRPFDGDPLQAVPTSWERPNGLTVAVFVDELIRQSGASAEVGERLRAIGSDLMRAGRREESGPSYSTQDFWYGTRSMFGREGEQLLAQAYAIAGFDGVRFTEAGKLTYGAFSASQLSFLDQGASLRGWQPDRHHGEGLASQEAFARWFGVSKVVDKDGNPLMVHNGTDAEFTVFDTRDRALDMSIPNNLGDNIGSFFAENKNHAKDFGKAVSSYYLKLENPKVFKTQRDFRDYIRETSGRTPDIRDSEGFIIEEGRFEHRTRETLEAEGFDGVMITRPNYTKSRSSDRPWFIAFYPNQIKSAQNNRGTYDPGNPDVRFKLQKEAILPLEDNPAFSKWFDDSKIVTPDGAPLRMFHGTNSDITAYEEAKIRASDLDAYCNGYWFNSNARTTPATRDATVVMPVYLAIKNPASYALVEQVARQVRRDGELRPDARSNDDEVRFRLQEMGYDGFLFTEPVRLTAEQRAIYAQTGEITLDTNRGEHLILRHAPQPVRELREVSYQADALSFENRLGQTVTVSLSQPDDAQVLLSIAQEDGVLVLDSGDDIAEALAHIKALRSGAVESVVLGDTTLHRTTQTQTYPEMIETGEILDIVDLYTKENGHITGYSSLDDFEAQHSDLVAVAFQSGQIKSAIGNRGTFDPNNSDIRYAIEQGGSSQLEDNPAFRQWFGHSKVTQQGRPQPVYHGSPVKGITEFTGSSYPVPKPGETYDWTGEQEVIQFISSRTAARTYGKNVTAAFLALENPLVIDAQGKRWGSEISPLSYLPQAVENGHDGIIVRNVIDVGSGNEMADTFMVFRREQIKSALDNVGTFDAKNPDIRFSFAGVGAQTADIHQLDYAKKALKDGLSAEQVRQQTGWFQGDDKKWRFEIDDSQARYLPVLDKTVGKLWTESLDRVIRHPALFAAYPGLRNLDVVSMRGMDRMRGRYVQDEHAIWLNADNSALDQFSTLMHEIQHSLQAVESFARGGSPESIPRLANVVAEQLYSTGQPAKAYEAMKEARMADLALLIKRWRNSPESLTRSTTWYRVKNMVSPGKRSPERAAYMAGKVEEAIDSLTGDLEFWEKAELQTALNTPDDELKRASRNAARRWARHSGSRQTFLAWREIEKNEDPERQYFFYRRLAGEVEARNVQARQHLSAAMRKATPPAETQDIPGEETLVAFPYGPAPAASEMAEAEPPSLAGVAERRLPAYLRGKPSPDQLKLALDDLAAVRKMDPYASMPQRPNTNERQRERGRTGLHQLIDQLSDRVRRRLNDPGSEGIGLLGASIYRDFAEGESFQLLGRPIASNEDLATVAQVYRNPHFETLRVIYTRDDEVVGESAISSRMPSAVRFQNLDLEARIAAAIKATGATGFFLLHNHPSGVSEPSDADMRFTMGIFQKFSEFRGHVVIDHNEYSTIMQKGRSRTLESATIKAPWLEGQDFTTAPSEPHAALGMRINGPAAVVEVAKRLNARTDQPVLISTTSSGDVSLITTIPTAYFDYLYSKLDDESAVRGALSELRQLQRASGSGGFQFLVTPDKAQLSDYDWLWDTGLFTDLLTPQGESFQQTAFFDAPPDPIVEAARATYREQTATHDNVAPDLLAAEKDAAYGSHALTVREPQADAYRNQAMQDTPMPEAISEAKRQAAFGQWFEGSQVVDANGLPMAMYHGTRGDFDEFDVDRFGFVKGWFINDPDIASTFGSFAEGGNVRAVYLAVKNPVDPDVALELAREAEVPLLERAAWIQARWDGYKMEEGDSITCIPFRPEQIKPVFDAGSLDFANPDTRLSFAGESARTADRLTLAYAQKALAAGMAPNLVREQTGWHQGVDGRFRFEINDSKARLLPALDVLSDGGKPPGRISSFEYLTHQDGTYTVTLRPEDARRSRDFTKLEKVGRDVLNAVLPRQVMQAIDAGRGEDESSRHRKAAGLKVREAFDFGGLNALQLKHVLHHPELFAAYPALCDLPVQVDPSLGNRAELITFKKGGKAVRLGVGHQLSGLLHELQHQVQEYEGFAQGGNVQSMRNHIQNEGMAAFEAANQAYQRVGMQIPEVLKAHETLDSIQMLILNELGLDPFSRESRMEIKEHMTPEQSQRLASCREAYWAAVEAVGGFEDERVGEFIDYVMERDEARFSVSVPMDVAKDHYMRLAGEVEARNVETRMELDSEQRRTSPPEQTVDISKDFQIIKDAHGAIAAKEPEPMLPELAILDTEAGTVLNRVRAGEALQGVADELLGVLDASGHDVGWMDGGCRLFAEGLGTWSQGQIQLGVTGRDQASPSHVVGVLALGDRPDAPCVLLDADGVNTPAGMLAKLAQLELSPGEQMLAVGKAAEDLTGELLSDPAMAHRLSHLFNMRLGDFDSWRSQLNDELVTLGYMQEVDAGRDARDVPQRKVAKEMPGMNG</sequence>
<evidence type="ECO:0000259" key="3">
    <source>
        <dbReference type="Pfam" id="PF18760"/>
    </source>
</evidence>
<dbReference type="InterPro" id="IPR040696">
    <property type="entry name" value="LPD23"/>
</dbReference>
<evidence type="ECO:0008006" key="7">
    <source>
        <dbReference type="Google" id="ProtNLM"/>
    </source>
</evidence>
<evidence type="ECO:0000313" key="5">
    <source>
        <dbReference type="EMBL" id="RCV93915.1"/>
    </source>
</evidence>
<gene>
    <name evidence="5" type="ORF">DU506_01780</name>
</gene>
<accession>A0A368UA59</accession>
<evidence type="ECO:0000313" key="6">
    <source>
        <dbReference type="Proteomes" id="UP000253204"/>
    </source>
</evidence>
<feature type="domain" description="ART-PolyVal-like" evidence="3">
    <location>
        <begin position="486"/>
        <end position="639"/>
    </location>
</feature>
<dbReference type="Proteomes" id="UP000253204">
    <property type="component" value="Unassembled WGS sequence"/>
</dbReference>
<evidence type="ECO:0000259" key="2">
    <source>
        <dbReference type="Pfam" id="PF04002"/>
    </source>
</evidence>
<feature type="domain" description="Large polyvalent protein associated" evidence="4">
    <location>
        <begin position="1150"/>
        <end position="1205"/>
    </location>
</feature>
<dbReference type="Gene3D" id="3.40.140.10">
    <property type="entry name" value="Cytidine Deaminase, domain 2"/>
    <property type="match status" value="1"/>
</dbReference>
<evidence type="ECO:0000259" key="4">
    <source>
        <dbReference type="Pfam" id="PF18838"/>
    </source>
</evidence>
<feature type="region of interest" description="Disordered" evidence="1">
    <location>
        <begin position="1"/>
        <end position="36"/>
    </location>
</feature>
<dbReference type="InterPro" id="IPR025657">
    <property type="entry name" value="RadC_JAB"/>
</dbReference>
<name>A0A368UA59_9GAMM</name>
<protein>
    <recommendedName>
        <fullName evidence="7">RadC-like JAB domain-containing protein</fullName>
    </recommendedName>
</protein>
<dbReference type="InterPro" id="IPR049522">
    <property type="entry name" value="ART-PolyVal_dom"/>
</dbReference>
<organism evidence="5 6">
    <name type="scientific">Vreelandella rituensis</name>
    <dbReference type="NCBI Taxonomy" id="2282306"/>
    <lineage>
        <taxon>Bacteria</taxon>
        <taxon>Pseudomonadati</taxon>
        <taxon>Pseudomonadota</taxon>
        <taxon>Gammaproteobacteria</taxon>
        <taxon>Oceanospirillales</taxon>
        <taxon>Halomonadaceae</taxon>
        <taxon>Vreelandella</taxon>
    </lineage>
</organism>
<keyword evidence="6" id="KW-1185">Reference proteome</keyword>
<proteinExistence type="predicted"/>
<feature type="domain" description="ART-PolyVal-like" evidence="3">
    <location>
        <begin position="1006"/>
        <end position="1141"/>
    </location>
</feature>
<feature type="domain" description="ART-PolyVal-like" evidence="3">
    <location>
        <begin position="678"/>
        <end position="786"/>
    </location>
</feature>
<dbReference type="EMBL" id="QPIJ01000001">
    <property type="protein sequence ID" value="RCV93915.1"/>
    <property type="molecule type" value="Genomic_DNA"/>
</dbReference>
<dbReference type="Pfam" id="PF18838">
    <property type="entry name" value="LPD23"/>
    <property type="match status" value="2"/>
</dbReference>
<feature type="domain" description="RadC-like JAB" evidence="2">
    <location>
        <begin position="1676"/>
        <end position="1711"/>
    </location>
</feature>
<feature type="domain" description="ART-PolyVal-like" evidence="3">
    <location>
        <begin position="1967"/>
        <end position="2077"/>
    </location>
</feature>
<evidence type="ECO:0000256" key="1">
    <source>
        <dbReference type="SAM" id="MobiDB-lite"/>
    </source>
</evidence>
<reference evidence="5 6" key="1">
    <citation type="submission" date="2018-07" db="EMBL/GenBank/DDBJ databases">
        <title>Halomonas rutogse sp. nov., isolated from Lake TangqianCo on Tibetan Plateau.</title>
        <authorList>
            <person name="Lu H."/>
            <person name="Xing P."/>
            <person name="Wu Q."/>
        </authorList>
    </citation>
    <scope>NUCLEOTIDE SEQUENCE [LARGE SCALE GENOMIC DNA]</scope>
    <source>
        <strain evidence="5 6">TQ8S</strain>
    </source>
</reference>
<dbReference type="Pfam" id="PF18760">
    <property type="entry name" value="ART-PolyVal"/>
    <property type="match status" value="4"/>
</dbReference>
<dbReference type="InterPro" id="IPR020891">
    <property type="entry name" value="UPF0758_CS"/>
</dbReference>
<comment type="caution">
    <text evidence="5">The sequence shown here is derived from an EMBL/GenBank/DDBJ whole genome shotgun (WGS) entry which is preliminary data.</text>
</comment>
<dbReference type="PROSITE" id="PS01302">
    <property type="entry name" value="UPF0758"/>
    <property type="match status" value="1"/>
</dbReference>
<feature type="domain" description="Large polyvalent protein associated" evidence="4">
    <location>
        <begin position="2095"/>
        <end position="2150"/>
    </location>
</feature>
<dbReference type="Pfam" id="PF04002">
    <property type="entry name" value="RadC"/>
    <property type="match status" value="1"/>
</dbReference>
<dbReference type="OrthoDB" id="343736at2"/>